<evidence type="ECO:0000256" key="1">
    <source>
        <dbReference type="ARBA" id="ARBA00022737"/>
    </source>
</evidence>
<dbReference type="InterPro" id="IPR044515">
    <property type="entry name" value="ABTB1"/>
</dbReference>
<dbReference type="OrthoDB" id="684045at2759"/>
<proteinExistence type="predicted"/>
<dbReference type="InterPro" id="IPR036770">
    <property type="entry name" value="Ankyrin_rpt-contain_sf"/>
</dbReference>
<dbReference type="SMART" id="SM00225">
    <property type="entry name" value="BTB"/>
    <property type="match status" value="2"/>
</dbReference>
<keyword evidence="2 3" id="KW-0040">ANK repeat</keyword>
<dbReference type="Gene3D" id="1.25.40.20">
    <property type="entry name" value="Ankyrin repeat-containing domain"/>
    <property type="match status" value="1"/>
</dbReference>
<dbReference type="InterPro" id="IPR002110">
    <property type="entry name" value="Ankyrin_rpt"/>
</dbReference>
<organism evidence="5 6">
    <name type="scientific">Apophysomyces ossiformis</name>
    <dbReference type="NCBI Taxonomy" id="679940"/>
    <lineage>
        <taxon>Eukaryota</taxon>
        <taxon>Fungi</taxon>
        <taxon>Fungi incertae sedis</taxon>
        <taxon>Mucoromycota</taxon>
        <taxon>Mucoromycotina</taxon>
        <taxon>Mucoromycetes</taxon>
        <taxon>Mucorales</taxon>
        <taxon>Mucorineae</taxon>
        <taxon>Mucoraceae</taxon>
        <taxon>Apophysomyces</taxon>
    </lineage>
</organism>
<dbReference type="PANTHER" id="PTHR46231">
    <property type="entry name" value="ANKYRIN REPEAT AND BTB/POZ DOMAIN-CONTAINING PROTEIN 1"/>
    <property type="match status" value="1"/>
</dbReference>
<dbReference type="Proteomes" id="UP000605846">
    <property type="component" value="Unassembled WGS sequence"/>
</dbReference>
<dbReference type="AlphaFoldDB" id="A0A8H7BQD4"/>
<comment type="caution">
    <text evidence="5">The sequence shown here is derived from an EMBL/GenBank/DDBJ whole genome shotgun (WGS) entry which is preliminary data.</text>
</comment>
<evidence type="ECO:0000256" key="3">
    <source>
        <dbReference type="PROSITE-ProRule" id="PRU00023"/>
    </source>
</evidence>
<dbReference type="GO" id="GO:0005737">
    <property type="term" value="C:cytoplasm"/>
    <property type="evidence" value="ECO:0007669"/>
    <property type="project" value="TreeGrafter"/>
</dbReference>
<accession>A0A8H7BQD4</accession>
<dbReference type="PROSITE" id="PS50297">
    <property type="entry name" value="ANK_REP_REGION"/>
    <property type="match status" value="1"/>
</dbReference>
<dbReference type="EMBL" id="JABAYA010000129">
    <property type="protein sequence ID" value="KAF7724119.1"/>
    <property type="molecule type" value="Genomic_DNA"/>
</dbReference>
<protein>
    <recommendedName>
        <fullName evidence="4">BTB domain-containing protein</fullName>
    </recommendedName>
</protein>
<dbReference type="PROSITE" id="PS50088">
    <property type="entry name" value="ANK_REPEAT"/>
    <property type="match status" value="1"/>
</dbReference>
<dbReference type="GO" id="GO:0000151">
    <property type="term" value="C:ubiquitin ligase complex"/>
    <property type="evidence" value="ECO:0007669"/>
    <property type="project" value="TreeGrafter"/>
</dbReference>
<dbReference type="InterPro" id="IPR000210">
    <property type="entry name" value="BTB/POZ_dom"/>
</dbReference>
<dbReference type="SUPFAM" id="SSF48403">
    <property type="entry name" value="Ankyrin repeat"/>
    <property type="match status" value="1"/>
</dbReference>
<evidence type="ECO:0000313" key="6">
    <source>
        <dbReference type="Proteomes" id="UP000605846"/>
    </source>
</evidence>
<dbReference type="CDD" id="cd18497">
    <property type="entry name" value="BACK_ABTB1_BPOZ"/>
    <property type="match status" value="1"/>
</dbReference>
<reference evidence="5" key="1">
    <citation type="submission" date="2020-01" db="EMBL/GenBank/DDBJ databases">
        <title>Genome Sequencing of Three Apophysomyces-Like Fungal Strains Confirms a Novel Fungal Genus in the Mucoromycota with divergent Burkholderia-like Endosymbiotic Bacteria.</title>
        <authorList>
            <person name="Stajich J.E."/>
            <person name="Macias A.M."/>
            <person name="Carter-House D."/>
            <person name="Lovett B."/>
            <person name="Kasson L.R."/>
            <person name="Berry K."/>
            <person name="Grigoriev I."/>
            <person name="Chang Y."/>
            <person name="Spatafora J."/>
            <person name="Kasson M.T."/>
        </authorList>
    </citation>
    <scope>NUCLEOTIDE SEQUENCE</scope>
    <source>
        <strain evidence="5">NRRL A-21654</strain>
    </source>
</reference>
<dbReference type="PROSITE" id="PS50097">
    <property type="entry name" value="BTB"/>
    <property type="match status" value="2"/>
</dbReference>
<evidence type="ECO:0000256" key="2">
    <source>
        <dbReference type="ARBA" id="ARBA00023043"/>
    </source>
</evidence>
<dbReference type="SUPFAM" id="SSF54695">
    <property type="entry name" value="POZ domain"/>
    <property type="match status" value="2"/>
</dbReference>
<dbReference type="Pfam" id="PF13637">
    <property type="entry name" value="Ank_4"/>
    <property type="match status" value="1"/>
</dbReference>
<keyword evidence="1" id="KW-0677">Repeat</keyword>
<dbReference type="Pfam" id="PF00651">
    <property type="entry name" value="BTB"/>
    <property type="match status" value="2"/>
</dbReference>
<gene>
    <name evidence="5" type="ORF">EC973_001303</name>
</gene>
<dbReference type="InterPro" id="IPR011333">
    <property type="entry name" value="SKP1/BTB/POZ_sf"/>
</dbReference>
<dbReference type="Gene3D" id="3.30.710.10">
    <property type="entry name" value="Potassium Channel Kv1.1, Chain A"/>
    <property type="match status" value="2"/>
</dbReference>
<evidence type="ECO:0000313" key="5">
    <source>
        <dbReference type="EMBL" id="KAF7724119.1"/>
    </source>
</evidence>
<feature type="domain" description="BTB" evidence="4">
    <location>
        <begin position="155"/>
        <end position="226"/>
    </location>
</feature>
<keyword evidence="6" id="KW-1185">Reference proteome</keyword>
<evidence type="ECO:0000259" key="4">
    <source>
        <dbReference type="PROSITE" id="PS50097"/>
    </source>
</evidence>
<dbReference type="PANTHER" id="PTHR46231:SF1">
    <property type="entry name" value="ANKYRIN REPEAT AND BTB_POZ DOMAIN-CONTAINING PROTEIN 1"/>
    <property type="match status" value="1"/>
</dbReference>
<feature type="domain" description="BTB" evidence="4">
    <location>
        <begin position="315"/>
        <end position="395"/>
    </location>
</feature>
<name>A0A8H7BQD4_9FUNG</name>
<feature type="repeat" description="ANK" evidence="3">
    <location>
        <begin position="79"/>
        <end position="102"/>
    </location>
</feature>
<sequence>MREDTPIVSKEEVMRLASEEAIDREAEEWVNQEPTLDEGSGNLFEELCAATREGQLDKTEVLVKNFGAPVNYVDEWQCSPLYWACLCGHYDVVKFLLENGAQCDPDTFQGERCLYGALTSDIRNLLLSYKITKAVDDSQPFLRYLSNLHLTHPYHDLTFVMRLGDGIHEFPAHRFVLAARSSFFRQRLRSCWKFKTNVHLQESLVDPISFAAVLRYLYTGQFADLDRQVLENMVFVCRHLDLPELQSRCEEELVDQAQNAHRSRDAKETAKIRGDFESFLGGLLSIAAYTERKGDSWVVTQHYLDSPGSINGTFADIAVQLEDVVFPCHKACLIRSEYFKVMVSGVFSESDTETRTIRYGKEELNVPVIELHGVPAHVFPYMLEYLYTDRCTIPVEVAYDVMLTAEMLLIERLKVIAAITLTNQTEPVIDIYELIRTAIALNVDRLEQWCIKYFADHFDEFVDEPDFHAIIRESAHSIAGRQETDSIPVVDDLRYFLSKKYGILDEDLNAAGRVDDEYQDTWTDLETMYNEKLEKLDRVLSSLGLEA</sequence>
<dbReference type="SMART" id="SM00248">
    <property type="entry name" value="ANK"/>
    <property type="match status" value="2"/>
</dbReference>